<evidence type="ECO:0000313" key="2">
    <source>
        <dbReference type="EMBL" id="ORY37308.1"/>
    </source>
</evidence>
<dbReference type="AlphaFoldDB" id="A0A1Y2BRC3"/>
<evidence type="ECO:0000256" key="1">
    <source>
        <dbReference type="SAM" id="SignalP"/>
    </source>
</evidence>
<comment type="caution">
    <text evidence="2">The sequence shown here is derived from an EMBL/GenBank/DDBJ whole genome shotgun (WGS) entry which is preliminary data.</text>
</comment>
<proteinExistence type="predicted"/>
<sequence>MFVRTLFLLALAIFAFARPKVEVDKPDVDVDAIENRIEFISNFHHEPEVVKEGDIITFTYDPPAPENAEKAKQLVKSFTIAIGTGTGTIVDDQFFIESERLPIPSGKTVYKIQLPAQMEAKQYCIVYTPYATATAEEGNTKPNADNGVPLESLYETWFAVEGSLEKGTGPKSVENKFQNNVAAAGAAPAAGTAPAAGADRSVAAASQSAPVATQTTQAATPNTVSGSITQSPAITLFIAKGKGK</sequence>
<reference evidence="2 3" key="1">
    <citation type="submission" date="2016-08" db="EMBL/GenBank/DDBJ databases">
        <title>A Parts List for Fungal Cellulosomes Revealed by Comparative Genomics.</title>
        <authorList>
            <consortium name="DOE Joint Genome Institute"/>
            <person name="Haitjema C.H."/>
            <person name="Gilmore S.P."/>
            <person name="Henske J.K."/>
            <person name="Solomon K.V."/>
            <person name="De Groot R."/>
            <person name="Kuo A."/>
            <person name="Mondo S.J."/>
            <person name="Salamov A.A."/>
            <person name="Labutti K."/>
            <person name="Zhao Z."/>
            <person name="Chiniquy J."/>
            <person name="Barry K."/>
            <person name="Brewer H.M."/>
            <person name="Purvine S.O."/>
            <person name="Wright A.T."/>
            <person name="Boxma B."/>
            <person name="Van Alen T."/>
            <person name="Hackstein J.H."/>
            <person name="Baker S.E."/>
            <person name="Grigoriev I.V."/>
            <person name="O'Malley M.A."/>
        </authorList>
    </citation>
    <scope>NUCLEOTIDE SEQUENCE [LARGE SCALE GENOMIC DNA]</scope>
    <source>
        <strain evidence="2 3">G1</strain>
    </source>
</reference>
<feature type="chain" id="PRO_5010983820" evidence="1">
    <location>
        <begin position="18"/>
        <end position="244"/>
    </location>
</feature>
<dbReference type="Proteomes" id="UP000193920">
    <property type="component" value="Unassembled WGS sequence"/>
</dbReference>
<evidence type="ECO:0000313" key="3">
    <source>
        <dbReference type="Proteomes" id="UP000193920"/>
    </source>
</evidence>
<protein>
    <submittedName>
        <fullName evidence="2">Uncharacterized protein</fullName>
    </submittedName>
</protein>
<dbReference type="EMBL" id="MCOG01000143">
    <property type="protein sequence ID" value="ORY37308.1"/>
    <property type="molecule type" value="Genomic_DNA"/>
</dbReference>
<gene>
    <name evidence="2" type="ORF">LY90DRAFT_511239</name>
</gene>
<feature type="signal peptide" evidence="1">
    <location>
        <begin position="1"/>
        <end position="17"/>
    </location>
</feature>
<name>A0A1Y2BRC3_9FUNG</name>
<organism evidence="2 3">
    <name type="scientific">Neocallimastix californiae</name>
    <dbReference type="NCBI Taxonomy" id="1754190"/>
    <lineage>
        <taxon>Eukaryota</taxon>
        <taxon>Fungi</taxon>
        <taxon>Fungi incertae sedis</taxon>
        <taxon>Chytridiomycota</taxon>
        <taxon>Chytridiomycota incertae sedis</taxon>
        <taxon>Neocallimastigomycetes</taxon>
        <taxon>Neocallimastigales</taxon>
        <taxon>Neocallimastigaceae</taxon>
        <taxon>Neocallimastix</taxon>
    </lineage>
</organism>
<accession>A0A1Y2BRC3</accession>
<keyword evidence="1" id="KW-0732">Signal</keyword>
<keyword evidence="3" id="KW-1185">Reference proteome</keyword>